<evidence type="ECO:0000256" key="1">
    <source>
        <dbReference type="ARBA" id="ARBA00023015"/>
    </source>
</evidence>
<dbReference type="PIRSF" id="PIRSF006707">
    <property type="entry name" value="MJ1563"/>
    <property type="match status" value="1"/>
</dbReference>
<evidence type="ECO:0000256" key="3">
    <source>
        <dbReference type="ARBA" id="ARBA00023163"/>
    </source>
</evidence>
<dbReference type="PANTHER" id="PTHR38465">
    <property type="entry name" value="HTH-TYPE TRANSCRIPTIONAL REGULATOR MJ1563-RELATED"/>
    <property type="match status" value="1"/>
</dbReference>
<gene>
    <name evidence="6" type="ORF">B0I18_10490</name>
</gene>
<dbReference type="EMBL" id="PYGD01000004">
    <property type="protein sequence ID" value="PSK91996.1"/>
    <property type="molecule type" value="Genomic_DNA"/>
</dbReference>
<dbReference type="CDD" id="cd00090">
    <property type="entry name" value="HTH_ARSR"/>
    <property type="match status" value="1"/>
</dbReference>
<dbReference type="Proteomes" id="UP000240572">
    <property type="component" value="Unassembled WGS sequence"/>
</dbReference>
<dbReference type="InterPro" id="IPR011991">
    <property type="entry name" value="ArsR-like_HTH"/>
</dbReference>
<evidence type="ECO:0000256" key="2">
    <source>
        <dbReference type="ARBA" id="ARBA00023125"/>
    </source>
</evidence>
<name>A0A2P8D461_9BACT</name>
<protein>
    <recommendedName>
        <fullName evidence="4">HTH-type transcriptional regulator</fullName>
    </recommendedName>
</protein>
<dbReference type="GO" id="GO:0003677">
    <property type="term" value="F:DNA binding"/>
    <property type="evidence" value="ECO:0007669"/>
    <property type="project" value="UniProtKB-UniRule"/>
</dbReference>
<dbReference type="InterPro" id="IPR036390">
    <property type="entry name" value="WH_DNA-bd_sf"/>
</dbReference>
<accession>A0A2P8D461</accession>
<dbReference type="RefSeq" id="WP_106523074.1">
    <property type="nucleotide sequence ID" value="NZ_PYGD01000004.1"/>
</dbReference>
<comment type="caution">
    <text evidence="6">The sequence shown here is derived from an EMBL/GenBank/DDBJ whole genome shotgun (WGS) entry which is preliminary data.</text>
</comment>
<comment type="similarity">
    <text evidence="4">Belongs to the GbsR family.</text>
</comment>
<dbReference type="Pfam" id="PF12802">
    <property type="entry name" value="MarR_2"/>
    <property type="match status" value="1"/>
</dbReference>
<dbReference type="OrthoDB" id="9792628at2"/>
<proteinExistence type="inferred from homology"/>
<dbReference type="AlphaFoldDB" id="A0A2P8D461"/>
<keyword evidence="2 4" id="KW-0238">DNA-binding</keyword>
<keyword evidence="7" id="KW-1185">Reference proteome</keyword>
<evidence type="ECO:0000259" key="5">
    <source>
        <dbReference type="Pfam" id="PF12802"/>
    </source>
</evidence>
<dbReference type="SUPFAM" id="SSF46785">
    <property type="entry name" value="Winged helix' DNA-binding domain"/>
    <property type="match status" value="1"/>
</dbReference>
<dbReference type="InterPro" id="IPR036388">
    <property type="entry name" value="WH-like_DNA-bd_sf"/>
</dbReference>
<evidence type="ECO:0000313" key="6">
    <source>
        <dbReference type="EMBL" id="PSK91996.1"/>
    </source>
</evidence>
<dbReference type="InterPro" id="IPR052362">
    <property type="entry name" value="HTH-GbsR_regulator"/>
</dbReference>
<reference evidence="6 7" key="1">
    <citation type="submission" date="2018-03" db="EMBL/GenBank/DDBJ databases">
        <title>Genomic Encyclopedia of Type Strains, Phase III (KMG-III): the genomes of soil and plant-associated and newly described type strains.</title>
        <authorList>
            <person name="Whitman W."/>
        </authorList>
    </citation>
    <scope>NUCLEOTIDE SEQUENCE [LARGE SCALE GENOMIC DNA]</scope>
    <source>
        <strain evidence="6 7">CGMCC 1.12700</strain>
    </source>
</reference>
<keyword evidence="1 4" id="KW-0805">Transcription regulation</keyword>
<dbReference type="PANTHER" id="PTHR38465:SF1">
    <property type="entry name" value="HTH-TYPE TRANSCRIPTIONAL REGULATOR MJ1563-RELATED"/>
    <property type="match status" value="1"/>
</dbReference>
<dbReference type="GO" id="GO:0003700">
    <property type="term" value="F:DNA-binding transcription factor activity"/>
    <property type="evidence" value="ECO:0007669"/>
    <property type="project" value="InterPro"/>
</dbReference>
<evidence type="ECO:0000256" key="4">
    <source>
        <dbReference type="PIRNR" id="PIRNR006707"/>
    </source>
</evidence>
<sequence>MNLNEAKQQFIQSWGVLGSSWGINRTMAQIHALLLIAPEALNADEIMEALQISRGNANMNIRELINWGIVEKVLKPGDRKEYFSAEKDIWKVAMRIMKERKKRELDPMITVIEQIKSVDENKKDAETKAFIDTISQIQKFAKQADSALGGLIKADENWFTGTLLKLFK</sequence>
<feature type="domain" description="HTH marR-type" evidence="5">
    <location>
        <begin position="22"/>
        <end position="80"/>
    </location>
</feature>
<evidence type="ECO:0000313" key="7">
    <source>
        <dbReference type="Proteomes" id="UP000240572"/>
    </source>
</evidence>
<organism evidence="6 7">
    <name type="scientific">Taibaiella chishuiensis</name>
    <dbReference type="NCBI Taxonomy" id="1434707"/>
    <lineage>
        <taxon>Bacteria</taxon>
        <taxon>Pseudomonadati</taxon>
        <taxon>Bacteroidota</taxon>
        <taxon>Chitinophagia</taxon>
        <taxon>Chitinophagales</taxon>
        <taxon>Chitinophagaceae</taxon>
        <taxon>Taibaiella</taxon>
    </lineage>
</organism>
<dbReference type="Gene3D" id="1.10.10.10">
    <property type="entry name" value="Winged helix-like DNA-binding domain superfamily/Winged helix DNA-binding domain"/>
    <property type="match status" value="1"/>
</dbReference>
<dbReference type="InterPro" id="IPR000835">
    <property type="entry name" value="HTH_MarR-typ"/>
</dbReference>
<keyword evidence="3 4" id="KW-0804">Transcription</keyword>
<dbReference type="InterPro" id="IPR026282">
    <property type="entry name" value="MJ1563"/>
</dbReference>